<evidence type="ECO:0008006" key="3">
    <source>
        <dbReference type="Google" id="ProtNLM"/>
    </source>
</evidence>
<dbReference type="PhylomeDB" id="E9HI29"/>
<dbReference type="KEGG" id="dpx:DAPPUDRAFT_329942"/>
<dbReference type="Proteomes" id="UP000000305">
    <property type="component" value="Unassembled WGS sequence"/>
</dbReference>
<organism evidence="1 2">
    <name type="scientific">Daphnia pulex</name>
    <name type="common">Water flea</name>
    <dbReference type="NCBI Taxonomy" id="6669"/>
    <lineage>
        <taxon>Eukaryota</taxon>
        <taxon>Metazoa</taxon>
        <taxon>Ecdysozoa</taxon>
        <taxon>Arthropoda</taxon>
        <taxon>Crustacea</taxon>
        <taxon>Branchiopoda</taxon>
        <taxon>Diplostraca</taxon>
        <taxon>Cladocera</taxon>
        <taxon>Anomopoda</taxon>
        <taxon>Daphniidae</taxon>
        <taxon>Daphnia</taxon>
    </lineage>
</organism>
<dbReference type="SUPFAM" id="SSF49854">
    <property type="entry name" value="Spermadhesin, CUB domain"/>
    <property type="match status" value="1"/>
</dbReference>
<name>E9HI29_DAPPU</name>
<proteinExistence type="predicted"/>
<dbReference type="AlphaFoldDB" id="E9HI29"/>
<gene>
    <name evidence="1" type="ORF">DAPPUDRAFT_329942</name>
</gene>
<accession>E9HI29</accession>
<evidence type="ECO:0000313" key="1">
    <source>
        <dbReference type="EMBL" id="EFX68613.1"/>
    </source>
</evidence>
<dbReference type="InParanoid" id="E9HI29"/>
<keyword evidence="2" id="KW-1185">Reference proteome</keyword>
<sequence length="294" mass="32581">MAFFDATESDWPQPVLNKIYYSTANTLSVYSEFIGSDGFNCNWNTTPNENTTKFKLCRHGQVTSANGTIQPMAGNSTPRQCSFSIVAAPGYQIEFYCSAINLKSYDSIFQVAGTTSILSSGDVVEANKPYFSTAENEVVIASNLGKGDWIDCKWTTLRRENKTNFKLCRDGEATSAIGTITPTSDFKIHSIVCIFIIEAPADQRIEISCTDVDITEYESYLEISGITEYTVPETMPVINEVYHSDSNNKVVLAWPPKCPPRIGSAASGRSRQRRTGSIYINVIFHGDRLILTFS</sequence>
<reference evidence="1 2" key="1">
    <citation type="journal article" date="2011" name="Science">
        <title>The ecoresponsive genome of Daphnia pulex.</title>
        <authorList>
            <person name="Colbourne J.K."/>
            <person name="Pfrender M.E."/>
            <person name="Gilbert D."/>
            <person name="Thomas W.K."/>
            <person name="Tucker A."/>
            <person name="Oakley T.H."/>
            <person name="Tokishita S."/>
            <person name="Aerts A."/>
            <person name="Arnold G.J."/>
            <person name="Basu M.K."/>
            <person name="Bauer D.J."/>
            <person name="Caceres C.E."/>
            <person name="Carmel L."/>
            <person name="Casola C."/>
            <person name="Choi J.H."/>
            <person name="Detter J.C."/>
            <person name="Dong Q."/>
            <person name="Dusheyko S."/>
            <person name="Eads B.D."/>
            <person name="Frohlich T."/>
            <person name="Geiler-Samerotte K.A."/>
            <person name="Gerlach D."/>
            <person name="Hatcher P."/>
            <person name="Jogdeo S."/>
            <person name="Krijgsveld J."/>
            <person name="Kriventseva E.V."/>
            <person name="Kultz D."/>
            <person name="Laforsch C."/>
            <person name="Lindquist E."/>
            <person name="Lopez J."/>
            <person name="Manak J.R."/>
            <person name="Muller J."/>
            <person name="Pangilinan J."/>
            <person name="Patwardhan R.P."/>
            <person name="Pitluck S."/>
            <person name="Pritham E.J."/>
            <person name="Rechtsteiner A."/>
            <person name="Rho M."/>
            <person name="Rogozin I.B."/>
            <person name="Sakarya O."/>
            <person name="Salamov A."/>
            <person name="Schaack S."/>
            <person name="Shapiro H."/>
            <person name="Shiga Y."/>
            <person name="Skalitzky C."/>
            <person name="Smith Z."/>
            <person name="Souvorov A."/>
            <person name="Sung W."/>
            <person name="Tang Z."/>
            <person name="Tsuchiya D."/>
            <person name="Tu H."/>
            <person name="Vos H."/>
            <person name="Wang M."/>
            <person name="Wolf Y.I."/>
            <person name="Yamagata H."/>
            <person name="Yamada T."/>
            <person name="Ye Y."/>
            <person name="Shaw J.R."/>
            <person name="Andrews J."/>
            <person name="Crease T.J."/>
            <person name="Tang H."/>
            <person name="Lucas S.M."/>
            <person name="Robertson H.M."/>
            <person name="Bork P."/>
            <person name="Koonin E.V."/>
            <person name="Zdobnov E.M."/>
            <person name="Grigoriev I.V."/>
            <person name="Lynch M."/>
            <person name="Boore J.L."/>
        </authorList>
    </citation>
    <scope>NUCLEOTIDE SEQUENCE [LARGE SCALE GENOMIC DNA]</scope>
</reference>
<dbReference type="InterPro" id="IPR035914">
    <property type="entry name" value="Sperma_CUB_dom_sf"/>
</dbReference>
<dbReference type="EMBL" id="GL732652">
    <property type="protein sequence ID" value="EFX68613.1"/>
    <property type="molecule type" value="Genomic_DNA"/>
</dbReference>
<dbReference type="HOGENOM" id="CLU_947504_0_0_1"/>
<dbReference type="OrthoDB" id="6387058at2759"/>
<protein>
    <recommendedName>
        <fullName evidence="3">CUB domain-containing protein</fullName>
    </recommendedName>
</protein>
<evidence type="ECO:0000313" key="2">
    <source>
        <dbReference type="Proteomes" id="UP000000305"/>
    </source>
</evidence>